<proteinExistence type="predicted"/>
<evidence type="ECO:0000313" key="2">
    <source>
        <dbReference type="Proteomes" id="UP000307087"/>
    </source>
</evidence>
<organism evidence="1 2">
    <name type="scientific">Nocardioides caeni</name>
    <dbReference type="NCBI Taxonomy" id="574700"/>
    <lineage>
        <taxon>Bacteria</taxon>
        <taxon>Bacillati</taxon>
        <taxon>Actinomycetota</taxon>
        <taxon>Actinomycetes</taxon>
        <taxon>Propionibacteriales</taxon>
        <taxon>Nocardioidaceae</taxon>
        <taxon>Nocardioides</taxon>
    </lineage>
</organism>
<reference evidence="1 2" key="1">
    <citation type="journal article" date="2009" name="Int. J. Syst. Evol. Microbiol.">
        <title>Nocardioides caeni sp. nov., isolated from wastewater.</title>
        <authorList>
            <person name="Yoon J.H."/>
            <person name="Kang S.J."/>
            <person name="Park S."/>
            <person name="Kim W."/>
            <person name="Oh T.K."/>
        </authorList>
    </citation>
    <scope>NUCLEOTIDE SEQUENCE [LARGE SCALE GENOMIC DNA]</scope>
    <source>
        <strain evidence="1 2">DSM 23134</strain>
    </source>
</reference>
<comment type="caution">
    <text evidence="1">The sequence shown here is derived from an EMBL/GenBank/DDBJ whole genome shotgun (WGS) entry which is preliminary data.</text>
</comment>
<dbReference type="OrthoDB" id="5146285at2"/>
<gene>
    <name evidence="1" type="ORF">E9934_14130</name>
</gene>
<sequence length="332" mass="34857">MTETTTAEPPLTEHACPGCGVRTEPDRGEPVVTVPVYAARPDGRIGRHIASAPLTRCAECRTLRDRARALLDAHPAVRGRLGNIADDRTEAALSALVLLGMPLPEKVTEADLSALLRHLAHPGGAARWEVGARPGKHAREAWSHVSESARADLRAAYAALLRERLTECSPDVALTSPTVHYWEPDVPAPGGCLLCGVGEVTVPAAQVARVGGREAAQRLVWRTLSASPGNLGGQRGPARVTGHVCPPCSEALDSVGAVGPTALERALAEHLTATGREAAAQRLRAALAHAVGRVPGLTGWGALVYAARARHATPPRPNAQPWAHLDLSELVA</sequence>
<name>A0A4S8N6Y8_9ACTN</name>
<dbReference type="EMBL" id="STGW01000010">
    <property type="protein sequence ID" value="THV10464.1"/>
    <property type="molecule type" value="Genomic_DNA"/>
</dbReference>
<dbReference type="Proteomes" id="UP000307087">
    <property type="component" value="Unassembled WGS sequence"/>
</dbReference>
<dbReference type="AlphaFoldDB" id="A0A4S8N6Y8"/>
<keyword evidence="2" id="KW-1185">Reference proteome</keyword>
<accession>A0A4S8N6Y8</accession>
<protein>
    <submittedName>
        <fullName evidence="1">Uncharacterized protein</fullName>
    </submittedName>
</protein>
<dbReference type="RefSeq" id="WP_136563542.1">
    <property type="nucleotide sequence ID" value="NZ_BAABLS010000006.1"/>
</dbReference>
<evidence type="ECO:0000313" key="1">
    <source>
        <dbReference type="EMBL" id="THV10464.1"/>
    </source>
</evidence>